<evidence type="ECO:0000313" key="1">
    <source>
        <dbReference type="EMBL" id="CAB4133522.1"/>
    </source>
</evidence>
<sequence>MIFELLAYGFFSAFGWWAANHYVIEPHFPPAIEQKKNQEPVKEKKAD</sequence>
<dbReference type="EMBL" id="LR796274">
    <property type="protein sequence ID" value="CAB4133522.1"/>
    <property type="molecule type" value="Genomic_DNA"/>
</dbReference>
<gene>
    <name evidence="1" type="ORF">UFOVP257_244</name>
</gene>
<name>A0A6J5LIY8_9CAUD</name>
<organism evidence="1">
    <name type="scientific">uncultured Caudovirales phage</name>
    <dbReference type="NCBI Taxonomy" id="2100421"/>
    <lineage>
        <taxon>Viruses</taxon>
        <taxon>Duplodnaviria</taxon>
        <taxon>Heunggongvirae</taxon>
        <taxon>Uroviricota</taxon>
        <taxon>Caudoviricetes</taxon>
        <taxon>Peduoviridae</taxon>
        <taxon>Maltschvirus</taxon>
        <taxon>Maltschvirus maltsch</taxon>
    </lineage>
</organism>
<accession>A0A6J5LIY8</accession>
<reference evidence="1" key="1">
    <citation type="submission" date="2020-04" db="EMBL/GenBank/DDBJ databases">
        <authorList>
            <person name="Chiriac C."/>
            <person name="Salcher M."/>
            <person name="Ghai R."/>
            <person name="Kavagutti S V."/>
        </authorList>
    </citation>
    <scope>NUCLEOTIDE SEQUENCE</scope>
</reference>
<proteinExistence type="predicted"/>
<protein>
    <submittedName>
        <fullName evidence="1">Uncharacterized protein</fullName>
    </submittedName>
</protein>